<accession>A0A1W1W2Y9</accession>
<evidence type="ECO:0000256" key="1">
    <source>
        <dbReference type="SAM" id="MobiDB-lite"/>
    </source>
</evidence>
<reference evidence="3 4" key="1">
    <citation type="submission" date="2017-04" db="EMBL/GenBank/DDBJ databases">
        <authorList>
            <person name="Afonso C.L."/>
            <person name="Miller P.J."/>
            <person name="Scott M.A."/>
            <person name="Spackman E."/>
            <person name="Goraichik I."/>
            <person name="Dimitrov K.M."/>
            <person name="Suarez D.L."/>
            <person name="Swayne D.E."/>
        </authorList>
    </citation>
    <scope>NUCLEOTIDE SEQUENCE [LARGE SCALE GENOMIC DNA]</scope>
    <source>
        <strain evidence="3 4">DSM 11622</strain>
    </source>
</reference>
<dbReference type="GO" id="GO:0003677">
    <property type="term" value="F:DNA binding"/>
    <property type="evidence" value="ECO:0007669"/>
    <property type="project" value="InterPro"/>
</dbReference>
<protein>
    <submittedName>
        <fullName evidence="3">Transposase IS4 family protein</fullName>
    </submittedName>
</protein>
<evidence type="ECO:0000313" key="3">
    <source>
        <dbReference type="EMBL" id="SMB99956.1"/>
    </source>
</evidence>
<feature type="region of interest" description="Disordered" evidence="1">
    <location>
        <begin position="167"/>
        <end position="221"/>
    </location>
</feature>
<keyword evidence="4" id="KW-1185">Reference proteome</keyword>
<sequence length="221" mass="24609">MLTTALLAALYFGGNLAQAQRYRQAHWEQRPLHKSGLSRHLHRLKDVLDELFVTFGHLLKEQNAAARYVLDSFPVTVCHNTWIPRYKLLTGKAYHGHCASKRCWFYSVKVQVLATADGLPVAYHLHPGSEADLTGLRQLDPDLPEGSVLYTDAGYTDYAHEEICEEATGSEQHTARRTNSKRPHEPLPRTYGAGSLAPASRSGHSALRIDLRCRAPPSGDA</sequence>
<evidence type="ECO:0000259" key="2">
    <source>
        <dbReference type="Pfam" id="PF01609"/>
    </source>
</evidence>
<dbReference type="EMBL" id="FWWW01000096">
    <property type="protein sequence ID" value="SMB99956.1"/>
    <property type="molecule type" value="Genomic_DNA"/>
</dbReference>
<dbReference type="InterPro" id="IPR002559">
    <property type="entry name" value="Transposase_11"/>
</dbReference>
<dbReference type="Proteomes" id="UP000192266">
    <property type="component" value="Unassembled WGS sequence"/>
</dbReference>
<evidence type="ECO:0000313" key="4">
    <source>
        <dbReference type="Proteomes" id="UP000192266"/>
    </source>
</evidence>
<name>A0A1W1W2Y9_9BACT</name>
<dbReference type="Pfam" id="PF01609">
    <property type="entry name" value="DDE_Tnp_1"/>
    <property type="match status" value="1"/>
</dbReference>
<dbReference type="AlphaFoldDB" id="A0A1W1W2Y9"/>
<dbReference type="STRING" id="645990.SAMN00120144_3209"/>
<dbReference type="GO" id="GO:0004803">
    <property type="term" value="F:transposase activity"/>
    <property type="evidence" value="ECO:0007669"/>
    <property type="project" value="InterPro"/>
</dbReference>
<feature type="domain" description="Transposase IS4-like" evidence="2">
    <location>
        <begin position="68"/>
        <end position="165"/>
    </location>
</feature>
<proteinExistence type="predicted"/>
<gene>
    <name evidence="3" type="ORF">SAMN00120144_3209</name>
</gene>
<dbReference type="GO" id="GO:0006313">
    <property type="term" value="P:DNA transposition"/>
    <property type="evidence" value="ECO:0007669"/>
    <property type="project" value="InterPro"/>
</dbReference>
<organism evidence="3 4">
    <name type="scientific">Hymenobacter roseosalivarius DSM 11622</name>
    <dbReference type="NCBI Taxonomy" id="645990"/>
    <lineage>
        <taxon>Bacteria</taxon>
        <taxon>Pseudomonadati</taxon>
        <taxon>Bacteroidota</taxon>
        <taxon>Cytophagia</taxon>
        <taxon>Cytophagales</taxon>
        <taxon>Hymenobacteraceae</taxon>
        <taxon>Hymenobacter</taxon>
    </lineage>
</organism>